<keyword evidence="1" id="KW-0812">Transmembrane</keyword>
<gene>
    <name evidence="2" type="ORF">GMES_2261</name>
</gene>
<evidence type="ECO:0000313" key="2">
    <source>
        <dbReference type="EMBL" id="GAC24557.1"/>
    </source>
</evidence>
<protein>
    <submittedName>
        <fullName evidence="2">Uncharacterized protein</fullName>
    </submittedName>
</protein>
<name>K6Z2D4_9ALTE</name>
<comment type="caution">
    <text evidence="2">The sequence shown here is derived from an EMBL/GenBank/DDBJ whole genome shotgun (WGS) entry which is preliminary data.</text>
</comment>
<evidence type="ECO:0000313" key="3">
    <source>
        <dbReference type="Proteomes" id="UP000006263"/>
    </source>
</evidence>
<evidence type="ECO:0000256" key="1">
    <source>
        <dbReference type="SAM" id="Phobius"/>
    </source>
</evidence>
<dbReference type="Proteomes" id="UP000006263">
    <property type="component" value="Unassembled WGS sequence"/>
</dbReference>
<keyword evidence="1" id="KW-0472">Membrane</keyword>
<dbReference type="EMBL" id="BAEP01000047">
    <property type="protein sequence ID" value="GAC24557.1"/>
    <property type="molecule type" value="Genomic_DNA"/>
</dbReference>
<reference evidence="2 3" key="1">
    <citation type="journal article" date="2017" name="Antonie Van Leeuwenhoek">
        <title>Rhizobium rhizosphaerae sp. nov., a novel species isolated from rice rhizosphere.</title>
        <authorList>
            <person name="Zhao J.J."/>
            <person name="Zhang J."/>
            <person name="Zhang R.J."/>
            <person name="Zhang C.W."/>
            <person name="Yin H.Q."/>
            <person name="Zhang X.X."/>
        </authorList>
    </citation>
    <scope>NUCLEOTIDE SEQUENCE [LARGE SCALE GENOMIC DNA]</scope>
    <source>
        <strain evidence="2 3">KMM 241</strain>
    </source>
</reference>
<proteinExistence type="predicted"/>
<accession>K6Z2D4</accession>
<keyword evidence="1" id="KW-1133">Transmembrane helix</keyword>
<dbReference type="AlphaFoldDB" id="K6Z2D4"/>
<organism evidence="2 3">
    <name type="scientific">Paraglaciecola mesophila KMM 241</name>
    <dbReference type="NCBI Taxonomy" id="1128912"/>
    <lineage>
        <taxon>Bacteria</taxon>
        <taxon>Pseudomonadati</taxon>
        <taxon>Pseudomonadota</taxon>
        <taxon>Gammaproteobacteria</taxon>
        <taxon>Alteromonadales</taxon>
        <taxon>Alteromonadaceae</taxon>
        <taxon>Paraglaciecola</taxon>
    </lineage>
</organism>
<feature type="transmembrane region" description="Helical" evidence="1">
    <location>
        <begin position="29"/>
        <end position="47"/>
    </location>
</feature>
<sequence length="48" mass="5929">MPTEKRDARPTKVNYFGMLKTDCPKCMRMRYIILWGILMAMMYFWFWG</sequence>